<evidence type="ECO:0000256" key="1">
    <source>
        <dbReference type="ARBA" id="ARBA00010641"/>
    </source>
</evidence>
<evidence type="ECO:0000259" key="7">
    <source>
        <dbReference type="Pfam" id="PF04542"/>
    </source>
</evidence>
<dbReference type="GO" id="GO:0016987">
    <property type="term" value="F:sigma factor activity"/>
    <property type="evidence" value="ECO:0007669"/>
    <property type="project" value="UniProtKB-KW"/>
</dbReference>
<keyword evidence="2" id="KW-0805">Transcription regulation</keyword>
<keyword evidence="4" id="KW-0238">DNA-binding</keyword>
<dbReference type="InterPro" id="IPR027383">
    <property type="entry name" value="Znf_put"/>
</dbReference>
<feature type="domain" description="Putative zinc-finger" evidence="8">
    <location>
        <begin position="196"/>
        <end position="229"/>
    </location>
</feature>
<dbReference type="SUPFAM" id="SSF88946">
    <property type="entry name" value="Sigma2 domain of RNA polymerase sigma factors"/>
    <property type="match status" value="1"/>
</dbReference>
<organism evidence="9 10">
    <name type="scientific">Nocardioides pocheonensis</name>
    <dbReference type="NCBI Taxonomy" id="661485"/>
    <lineage>
        <taxon>Bacteria</taxon>
        <taxon>Bacillati</taxon>
        <taxon>Actinomycetota</taxon>
        <taxon>Actinomycetes</taxon>
        <taxon>Propionibacteriales</taxon>
        <taxon>Nocardioidaceae</taxon>
        <taxon>Nocardioides</taxon>
    </lineage>
</organism>
<dbReference type="GO" id="GO:0003677">
    <property type="term" value="F:DNA binding"/>
    <property type="evidence" value="ECO:0007669"/>
    <property type="project" value="UniProtKB-KW"/>
</dbReference>
<dbReference type="GO" id="GO:0006352">
    <property type="term" value="P:DNA-templated transcription initiation"/>
    <property type="evidence" value="ECO:0007669"/>
    <property type="project" value="InterPro"/>
</dbReference>
<dbReference type="Gene3D" id="1.10.1740.10">
    <property type="match status" value="1"/>
</dbReference>
<evidence type="ECO:0000256" key="2">
    <source>
        <dbReference type="ARBA" id="ARBA00023015"/>
    </source>
</evidence>
<dbReference type="Pfam" id="PF13490">
    <property type="entry name" value="zf-HC2"/>
    <property type="match status" value="1"/>
</dbReference>
<name>A0A3N0GRZ5_9ACTN</name>
<evidence type="ECO:0000256" key="5">
    <source>
        <dbReference type="ARBA" id="ARBA00023163"/>
    </source>
</evidence>
<dbReference type="Pfam" id="PF04542">
    <property type="entry name" value="Sigma70_r2"/>
    <property type="match status" value="1"/>
</dbReference>
<dbReference type="InterPro" id="IPR041916">
    <property type="entry name" value="Anti_sigma_zinc_sf"/>
</dbReference>
<evidence type="ECO:0000259" key="8">
    <source>
        <dbReference type="Pfam" id="PF13490"/>
    </source>
</evidence>
<feature type="domain" description="RNA polymerase sigma-70 region 2" evidence="7">
    <location>
        <begin position="33"/>
        <end position="100"/>
    </location>
</feature>
<evidence type="ECO:0000313" key="9">
    <source>
        <dbReference type="EMBL" id="RNM15247.1"/>
    </source>
</evidence>
<feature type="compositionally biased region" description="Polar residues" evidence="6">
    <location>
        <begin position="374"/>
        <end position="392"/>
    </location>
</feature>
<reference evidence="9 10" key="1">
    <citation type="submission" date="2018-11" db="EMBL/GenBank/DDBJ databases">
        <authorList>
            <person name="Li F."/>
        </authorList>
    </citation>
    <scope>NUCLEOTIDE SEQUENCE [LARGE SCALE GENOMIC DNA]</scope>
    <source>
        <strain evidence="9 10">Gsoil 818</strain>
    </source>
</reference>
<dbReference type="InterPro" id="IPR036388">
    <property type="entry name" value="WH-like_DNA-bd_sf"/>
</dbReference>
<dbReference type="PANTHER" id="PTHR43133:SF8">
    <property type="entry name" value="RNA POLYMERASE SIGMA FACTOR HI_1459-RELATED"/>
    <property type="match status" value="1"/>
</dbReference>
<evidence type="ECO:0000256" key="4">
    <source>
        <dbReference type="ARBA" id="ARBA00023125"/>
    </source>
</evidence>
<dbReference type="Gene3D" id="1.10.10.1320">
    <property type="entry name" value="Anti-sigma factor, zinc-finger domain"/>
    <property type="match status" value="1"/>
</dbReference>
<keyword evidence="5" id="KW-0804">Transcription</keyword>
<dbReference type="NCBIfam" id="TIGR02937">
    <property type="entry name" value="sigma70-ECF"/>
    <property type="match status" value="1"/>
</dbReference>
<dbReference type="InterPro" id="IPR014284">
    <property type="entry name" value="RNA_pol_sigma-70_dom"/>
</dbReference>
<evidence type="ECO:0000256" key="3">
    <source>
        <dbReference type="ARBA" id="ARBA00023082"/>
    </source>
</evidence>
<comment type="caution">
    <text evidence="9">The sequence shown here is derived from an EMBL/GenBank/DDBJ whole genome shotgun (WGS) entry which is preliminary data.</text>
</comment>
<dbReference type="AlphaFoldDB" id="A0A3N0GRZ5"/>
<sequence>MTVIDQMTSRRELSDAELISSVRGGDVSAYGDLFARHRDAATRLARQLVPGPDADDLVSEAFAKVLNVLLAGGGPDVAFRAYLLTAVRRLHVDKIRATSRATPTDDLTPYENPEPFADTVIAGFEGGAAAKAFASLPERWQLVLWHLEVEGQKPADIAPLLGMSANSVSALAYRAREGLRQAYLQMHTADLVDPDCQWTHAKLGAYVRKGLSRRDVQKVENHLDGCRKCTAMYLELDEVNSSLAALLGPLVLGGAATGYLASTGGASAAAGGVLALLDRAKDVVLANGQAVAAVGAAAGVAGVATVAVVLANAGTGTPTASPPRPAVTGALSQPSSPQPTPHHRTQRVRPAAPRTTSAPQVVSTPLSTPTPSTAQHTATTSHPASKPTSKPTTRPVVLPPHPTVSSVPAPQVRTADLSMRLTFSVRVGPLTKAQDGLLGYLNASIGGVPAGQKATVTVRVVGGRLVSRAGACRATGSSATCDIGPGAPPLEFNVMGVPVSATATVSVPGGWTDPTMSNNSDTVLLGLLRLGSLHR</sequence>
<keyword evidence="10" id="KW-1185">Reference proteome</keyword>
<proteinExistence type="inferred from homology"/>
<dbReference type="InterPro" id="IPR013324">
    <property type="entry name" value="RNA_pol_sigma_r3/r4-like"/>
</dbReference>
<protein>
    <submittedName>
        <fullName evidence="9">Sigma-70 family RNA polymerase sigma factor</fullName>
    </submittedName>
</protein>
<dbReference type="RefSeq" id="WP_123222486.1">
    <property type="nucleotide sequence ID" value="NZ_RJSF01000030.1"/>
</dbReference>
<dbReference type="Proteomes" id="UP000279994">
    <property type="component" value="Unassembled WGS sequence"/>
</dbReference>
<dbReference type="EMBL" id="RJSF01000030">
    <property type="protein sequence ID" value="RNM15247.1"/>
    <property type="molecule type" value="Genomic_DNA"/>
</dbReference>
<dbReference type="OrthoDB" id="4990598at2"/>
<feature type="region of interest" description="Disordered" evidence="6">
    <location>
        <begin position="315"/>
        <end position="408"/>
    </location>
</feature>
<comment type="similarity">
    <text evidence="1">Belongs to the sigma-70 factor family. ECF subfamily.</text>
</comment>
<evidence type="ECO:0000256" key="6">
    <source>
        <dbReference type="SAM" id="MobiDB-lite"/>
    </source>
</evidence>
<dbReference type="InterPro" id="IPR039425">
    <property type="entry name" value="RNA_pol_sigma-70-like"/>
</dbReference>
<dbReference type="Gene3D" id="1.10.10.10">
    <property type="entry name" value="Winged helix-like DNA-binding domain superfamily/Winged helix DNA-binding domain"/>
    <property type="match status" value="1"/>
</dbReference>
<dbReference type="InterPro" id="IPR007627">
    <property type="entry name" value="RNA_pol_sigma70_r2"/>
</dbReference>
<keyword evidence="3" id="KW-0731">Sigma factor</keyword>
<evidence type="ECO:0000313" key="10">
    <source>
        <dbReference type="Proteomes" id="UP000279994"/>
    </source>
</evidence>
<gene>
    <name evidence="9" type="ORF">EFL26_08565</name>
</gene>
<dbReference type="SUPFAM" id="SSF88659">
    <property type="entry name" value="Sigma3 and sigma4 domains of RNA polymerase sigma factors"/>
    <property type="match status" value="1"/>
</dbReference>
<accession>A0A3N0GRZ5</accession>
<dbReference type="InterPro" id="IPR013325">
    <property type="entry name" value="RNA_pol_sigma_r2"/>
</dbReference>
<dbReference type="PANTHER" id="PTHR43133">
    <property type="entry name" value="RNA POLYMERASE ECF-TYPE SIGMA FACTO"/>
    <property type="match status" value="1"/>
</dbReference>
<feature type="compositionally biased region" description="Low complexity" evidence="6">
    <location>
        <begin position="363"/>
        <end position="373"/>
    </location>
</feature>